<evidence type="ECO:0000313" key="3">
    <source>
        <dbReference type="Proteomes" id="UP000186156"/>
    </source>
</evidence>
<dbReference type="RefSeq" id="WP_076346460.1">
    <property type="nucleotide sequence ID" value="NZ_FTOO01000004.1"/>
</dbReference>
<dbReference type="EMBL" id="FTOO01000004">
    <property type="protein sequence ID" value="SIS80333.1"/>
    <property type="molecule type" value="Genomic_DNA"/>
</dbReference>
<dbReference type="STRING" id="252246.SAMN05421799_104178"/>
<dbReference type="Pfam" id="PF13376">
    <property type="entry name" value="OmdA"/>
    <property type="match status" value="1"/>
</dbReference>
<organism evidence="2 3">
    <name type="scientific">Alicyclobacillus vulcanalis</name>
    <dbReference type="NCBI Taxonomy" id="252246"/>
    <lineage>
        <taxon>Bacteria</taxon>
        <taxon>Bacillati</taxon>
        <taxon>Bacillota</taxon>
        <taxon>Bacilli</taxon>
        <taxon>Bacillales</taxon>
        <taxon>Alicyclobacillaceae</taxon>
        <taxon>Alicyclobacillus</taxon>
    </lineage>
</organism>
<evidence type="ECO:0000259" key="1">
    <source>
        <dbReference type="Pfam" id="PF08818"/>
    </source>
</evidence>
<dbReference type="InterPro" id="IPR014922">
    <property type="entry name" value="YdhG-like"/>
</dbReference>
<dbReference type="Pfam" id="PF08818">
    <property type="entry name" value="DUF1801"/>
    <property type="match status" value="1"/>
</dbReference>
<gene>
    <name evidence="2" type="ORF">SAMN05421799_104178</name>
</gene>
<dbReference type="AlphaFoldDB" id="A0A1N7M2Q6"/>
<dbReference type="SUPFAM" id="SSF159888">
    <property type="entry name" value="YdhG-like"/>
    <property type="match status" value="1"/>
</dbReference>
<accession>A0A1N7M2Q6</accession>
<dbReference type="Proteomes" id="UP000186156">
    <property type="component" value="Unassembled WGS sequence"/>
</dbReference>
<reference evidence="3" key="1">
    <citation type="submission" date="2017-01" db="EMBL/GenBank/DDBJ databases">
        <authorList>
            <person name="Varghese N."/>
            <person name="Submissions S."/>
        </authorList>
    </citation>
    <scope>NUCLEOTIDE SEQUENCE [LARGE SCALE GENOMIC DNA]</scope>
    <source>
        <strain evidence="3">DSM 16176</strain>
    </source>
</reference>
<sequence length="194" mass="22360">MRCRFGGTPDCKVHRFQEALRALRGILLDVGLTEELKWRQPCYTHGGRNIVILSAFKEHVALNFLKGGLIQDPHGLLEKPGEHTQTGRQMRFRNAEEVRVREPVIRDYLRQAMDLERAGRAARAPEANAMEMPEELLRWFGEMPDLQQAFEALTPGRRRAYLIYFSAPKQSKTRMARVETCIPLILQGKGLYDR</sequence>
<name>A0A1N7M2Q6_9BACL</name>
<dbReference type="Gene3D" id="3.90.1150.200">
    <property type="match status" value="1"/>
</dbReference>
<dbReference type="OrthoDB" id="214150at2"/>
<dbReference type="PIRSF" id="PIRSF021308">
    <property type="entry name" value="UCP021308"/>
    <property type="match status" value="1"/>
</dbReference>
<protein>
    <submittedName>
        <fullName evidence="2">Uncharacterized conserved protein YdeI, YjbR/CyaY-like superfamily, DUF1801 family</fullName>
    </submittedName>
</protein>
<feature type="domain" description="YdhG-like" evidence="1">
    <location>
        <begin position="17"/>
        <end position="113"/>
    </location>
</feature>
<evidence type="ECO:0000313" key="2">
    <source>
        <dbReference type="EMBL" id="SIS80333.1"/>
    </source>
</evidence>
<proteinExistence type="predicted"/>
<keyword evidence="3" id="KW-1185">Reference proteome</keyword>
<dbReference type="InterPro" id="IPR016786">
    <property type="entry name" value="YdeI_bac"/>
</dbReference>